<dbReference type="RefSeq" id="WP_116853275.1">
    <property type="nucleotide sequence ID" value="NZ_QTJV01000002.1"/>
</dbReference>
<comment type="similarity">
    <text evidence="1 5">Belongs to the metallo-dependent hydrolases superfamily. NagA family.</text>
</comment>
<feature type="binding site" evidence="7">
    <location>
        <position position="226"/>
    </location>
    <ligand>
        <name>substrate</name>
    </ligand>
</feature>
<evidence type="ECO:0000256" key="3">
    <source>
        <dbReference type="ARBA" id="ARBA00022801"/>
    </source>
</evidence>
<feature type="binding site" evidence="7">
    <location>
        <begin position="218"/>
        <end position="219"/>
    </location>
    <ligand>
        <name>substrate</name>
    </ligand>
</feature>
<evidence type="ECO:0000259" key="9">
    <source>
        <dbReference type="Pfam" id="PF01979"/>
    </source>
</evidence>
<proteinExistence type="inferred from homology"/>
<dbReference type="GO" id="GO:0046872">
    <property type="term" value="F:metal ion binding"/>
    <property type="evidence" value="ECO:0007669"/>
    <property type="project" value="UniProtKB-KW"/>
</dbReference>
<dbReference type="EMBL" id="QTJV01000002">
    <property type="protein sequence ID" value="RFM35793.1"/>
    <property type="molecule type" value="Genomic_DNA"/>
</dbReference>
<dbReference type="InterPro" id="IPR006680">
    <property type="entry name" value="Amidohydro-rel"/>
</dbReference>
<evidence type="ECO:0000256" key="5">
    <source>
        <dbReference type="PIRNR" id="PIRNR038994"/>
    </source>
</evidence>
<dbReference type="Pfam" id="PF01979">
    <property type="entry name" value="Amidohydro_1"/>
    <property type="match status" value="1"/>
</dbReference>
<feature type="binding site" evidence="8">
    <location>
        <position position="129"/>
    </location>
    <ligand>
        <name>Zn(2+)</name>
        <dbReference type="ChEBI" id="CHEBI:29105"/>
    </ligand>
</feature>
<dbReference type="Pfam" id="PF22643">
    <property type="entry name" value="NagA_N"/>
    <property type="match status" value="1"/>
</dbReference>
<reference evidence="10 11" key="1">
    <citation type="submission" date="2018-08" db="EMBL/GenBank/DDBJ databases">
        <title>Chitinophaga sp. K20C18050901, a novel bacterium isolated from forest soil.</title>
        <authorList>
            <person name="Wang C."/>
        </authorList>
    </citation>
    <scope>NUCLEOTIDE SEQUENCE [LARGE SCALE GENOMIC DNA]</scope>
    <source>
        <strain evidence="10 11">K20C18050901</strain>
    </source>
</reference>
<evidence type="ECO:0000256" key="8">
    <source>
        <dbReference type="PIRSR" id="PIRSR038994-3"/>
    </source>
</evidence>
<comment type="caution">
    <text evidence="10">The sequence shown here is derived from an EMBL/GenBank/DDBJ whole genome shotgun (WGS) entry which is preliminary data.</text>
</comment>
<sequence>MLNAYSNCRIFTGDNWLEDHVVLSENGKITDIVSPKAVPPHAILHDLNGADLVPAFIDLQIYGGNGRYFPSLPDVESIKATYEYCKAGGAAYFMITIPTHSPEIILKSIAAVKEYWDQGGEGCLGLHLEGPFISPEKNGAHILKYIKSPGSEDIDWVLSHGEGIVKMMTVAPERVAPELITRLQEAGILVSAGHSNGTYQQLYQSFENGITTCTHLFNAMSQLQSRAPGMVGAIYDHPHVHASVVADGIHVDFNTIRISKKIMANRLFLITDAVAGSDSAEYGFHWNPESNRYEDANGTLSGSALTMLEAVRNCIAQVGIAPEEALRMAAAYPATVAGLSSELGRIAPGFRTAMLALDESWAFQQLILS</sequence>
<keyword evidence="11" id="KW-1185">Reference proteome</keyword>
<dbReference type="PANTHER" id="PTHR11113:SF14">
    <property type="entry name" value="N-ACETYLGLUCOSAMINE-6-PHOSPHATE DEACETYLASE"/>
    <property type="match status" value="1"/>
</dbReference>
<feature type="binding site" evidence="7">
    <location>
        <begin position="300"/>
        <end position="302"/>
    </location>
    <ligand>
        <name>substrate</name>
    </ligand>
</feature>
<dbReference type="InterPro" id="IPR011059">
    <property type="entry name" value="Metal-dep_hydrolase_composite"/>
</dbReference>
<keyword evidence="2 8" id="KW-0479">Metal-binding</keyword>
<feature type="binding site" evidence="8">
    <location>
        <position position="215"/>
    </location>
    <ligand>
        <name>Zn(2+)</name>
        <dbReference type="ChEBI" id="CHEBI:29105"/>
    </ligand>
</feature>
<protein>
    <submittedName>
        <fullName evidence="10">N-acetylglucosamine-6-phosphate deacetylase</fullName>
        <ecNumber evidence="10">3.5.1.25</ecNumber>
    </submittedName>
</protein>
<keyword evidence="4 5" id="KW-0119">Carbohydrate metabolism</keyword>
<dbReference type="Gene3D" id="2.30.40.10">
    <property type="entry name" value="Urease, subunit C, domain 1"/>
    <property type="match status" value="1"/>
</dbReference>
<evidence type="ECO:0000256" key="2">
    <source>
        <dbReference type="ARBA" id="ARBA00022723"/>
    </source>
</evidence>
<dbReference type="PIRSF" id="PIRSF038994">
    <property type="entry name" value="NagA"/>
    <property type="match status" value="1"/>
</dbReference>
<evidence type="ECO:0000313" key="11">
    <source>
        <dbReference type="Proteomes" id="UP000261174"/>
    </source>
</evidence>
<dbReference type="Proteomes" id="UP000261174">
    <property type="component" value="Unassembled WGS sequence"/>
</dbReference>
<dbReference type="InterPro" id="IPR003764">
    <property type="entry name" value="GlcNAc_6-P_deAcase"/>
</dbReference>
<dbReference type="NCBIfam" id="TIGR00221">
    <property type="entry name" value="nagA"/>
    <property type="match status" value="1"/>
</dbReference>
<dbReference type="SUPFAM" id="SSF51338">
    <property type="entry name" value="Composite domain of metallo-dependent hydrolases"/>
    <property type="match status" value="1"/>
</dbReference>
<dbReference type="Gene3D" id="3.20.20.140">
    <property type="entry name" value="Metal-dependent hydrolases"/>
    <property type="match status" value="1"/>
</dbReference>
<name>A0A3E1P6H3_9BACT</name>
<accession>A0A3E1P6H3</accession>
<organism evidence="10 11">
    <name type="scientific">Chitinophaga silvisoli</name>
    <dbReference type="NCBI Taxonomy" id="2291814"/>
    <lineage>
        <taxon>Bacteria</taxon>
        <taxon>Pseudomonadati</taxon>
        <taxon>Bacteroidota</taxon>
        <taxon>Chitinophagia</taxon>
        <taxon>Chitinophagales</taxon>
        <taxon>Chitinophagaceae</taxon>
        <taxon>Chitinophaga</taxon>
    </lineage>
</organism>
<evidence type="ECO:0000256" key="6">
    <source>
        <dbReference type="PIRSR" id="PIRSR038994-1"/>
    </source>
</evidence>
<feature type="binding site" evidence="8">
    <location>
        <position position="194"/>
    </location>
    <ligand>
        <name>Zn(2+)</name>
        <dbReference type="ChEBI" id="CHEBI:29105"/>
    </ligand>
</feature>
<evidence type="ECO:0000256" key="1">
    <source>
        <dbReference type="ARBA" id="ARBA00010716"/>
    </source>
</evidence>
<keyword evidence="3 5" id="KW-0378">Hydrolase</keyword>
<dbReference type="EC" id="3.5.1.25" evidence="10"/>
<evidence type="ECO:0000256" key="7">
    <source>
        <dbReference type="PIRSR" id="PIRSR038994-2"/>
    </source>
</evidence>
<dbReference type="OrthoDB" id="9776488at2"/>
<dbReference type="GO" id="GO:0006046">
    <property type="term" value="P:N-acetylglucosamine catabolic process"/>
    <property type="evidence" value="ECO:0007669"/>
    <property type="project" value="TreeGrafter"/>
</dbReference>
<comment type="cofactor">
    <cofactor evidence="8">
        <name>a divalent metal cation</name>
        <dbReference type="ChEBI" id="CHEBI:60240"/>
    </cofactor>
    <text evidence="8">Binds 1 divalent metal cation per subunit.</text>
</comment>
<feature type="active site" description="Proton donor/acceptor" evidence="6">
    <location>
        <position position="272"/>
    </location>
</feature>
<gene>
    <name evidence="10" type="primary">nagA</name>
    <name evidence="10" type="ORF">DXN04_10515</name>
</gene>
<dbReference type="GO" id="GO:0008448">
    <property type="term" value="F:N-acetylglucosamine-6-phosphate deacetylase activity"/>
    <property type="evidence" value="ECO:0007669"/>
    <property type="project" value="UniProtKB-EC"/>
</dbReference>
<evidence type="ECO:0000256" key="4">
    <source>
        <dbReference type="ARBA" id="ARBA00023277"/>
    </source>
</evidence>
<dbReference type="PANTHER" id="PTHR11113">
    <property type="entry name" value="N-ACETYLGLUCOSAMINE-6-PHOSPHATE DEACETYLASE"/>
    <property type="match status" value="1"/>
</dbReference>
<feature type="binding site" evidence="7">
    <location>
        <position position="140"/>
    </location>
    <ligand>
        <name>substrate</name>
    </ligand>
</feature>
<feature type="domain" description="Amidohydrolase-related" evidence="9">
    <location>
        <begin position="101"/>
        <end position="357"/>
    </location>
</feature>
<feature type="binding site" evidence="7">
    <location>
        <position position="250"/>
    </location>
    <ligand>
        <name>substrate</name>
    </ligand>
</feature>
<evidence type="ECO:0000313" key="10">
    <source>
        <dbReference type="EMBL" id="RFM35793.1"/>
    </source>
</evidence>
<dbReference type="SUPFAM" id="SSF51556">
    <property type="entry name" value="Metallo-dependent hydrolases"/>
    <property type="match status" value="1"/>
</dbReference>
<dbReference type="InterPro" id="IPR032466">
    <property type="entry name" value="Metal_Hydrolase"/>
</dbReference>
<dbReference type="AlphaFoldDB" id="A0A3E1P6H3"/>